<evidence type="ECO:0000313" key="3">
    <source>
        <dbReference type="Proteomes" id="UP000240490"/>
    </source>
</evidence>
<protein>
    <recommendedName>
        <fullName evidence="4">Phosphate transport regulator</fullName>
    </recommendedName>
</protein>
<organism evidence="2 3">
    <name type="scientific">Candidatus Marsarchaeota G2 archaeon ECH_B_SAG-M15</name>
    <dbReference type="NCBI Taxonomy" id="1978162"/>
    <lineage>
        <taxon>Archaea</taxon>
        <taxon>Candidatus Marsarchaeota</taxon>
        <taxon>Candidatus Marsarchaeota group 2</taxon>
    </lineage>
</organism>
<dbReference type="InterPro" id="IPR038078">
    <property type="entry name" value="PhoU-like_sf"/>
</dbReference>
<dbReference type="AlphaFoldDB" id="A0A2R6AUE0"/>
<dbReference type="EMBL" id="NEXJ01000100">
    <property type="protein sequence ID" value="PSN89989.1"/>
    <property type="molecule type" value="Genomic_DNA"/>
</dbReference>
<reference evidence="2 3" key="1">
    <citation type="submission" date="2017-04" db="EMBL/GenBank/DDBJ databases">
        <title>Novel microbial lineages endemic to geothermal iron-oxide mats fill important gaps in the evolutionary history of Archaea.</title>
        <authorList>
            <person name="Jay Z.J."/>
            <person name="Beam J.P."/>
            <person name="Dlakic M."/>
            <person name="Rusch D.B."/>
            <person name="Kozubal M.A."/>
            <person name="Inskeep W.P."/>
        </authorList>
    </citation>
    <scope>NUCLEOTIDE SEQUENCE [LARGE SCALE GENOMIC DNA]</scope>
    <source>
        <strain evidence="2">ECH_B_SAG-M15</strain>
    </source>
</reference>
<name>A0A2R6AUE0_9ARCH</name>
<gene>
    <name evidence="2" type="ORF">B9Q08_05735</name>
</gene>
<evidence type="ECO:0008006" key="4">
    <source>
        <dbReference type="Google" id="ProtNLM"/>
    </source>
</evidence>
<evidence type="ECO:0000313" key="2">
    <source>
        <dbReference type="EMBL" id="PSN89989.1"/>
    </source>
</evidence>
<dbReference type="InterPro" id="IPR002727">
    <property type="entry name" value="DUF47"/>
</dbReference>
<dbReference type="InterPro" id="IPR018445">
    <property type="entry name" value="Put_Phosphate_transp_reg"/>
</dbReference>
<proteinExistence type="inferred from homology"/>
<dbReference type="Pfam" id="PF01865">
    <property type="entry name" value="PhoU_div"/>
    <property type="match status" value="1"/>
</dbReference>
<comment type="caution">
    <text evidence="2">The sequence shown here is derived from an EMBL/GenBank/DDBJ whole genome shotgun (WGS) entry which is preliminary data.</text>
</comment>
<dbReference type="PANTHER" id="PTHR36536:SF3">
    <property type="entry name" value="UPF0111 PROTEIN HI_1603"/>
    <property type="match status" value="1"/>
</dbReference>
<dbReference type="PANTHER" id="PTHR36536">
    <property type="entry name" value="UPF0111 PROTEIN HI_1603"/>
    <property type="match status" value="1"/>
</dbReference>
<dbReference type="Proteomes" id="UP000240490">
    <property type="component" value="Unassembled WGS sequence"/>
</dbReference>
<accession>A0A2R6AUE0</accession>
<sequence>MVLDRLRRLLVVGERKALQGIGEILRIAKESNTVMKSMLSGDSGDLKAGQERIRLLEQKSDELCFDIKSNVINGAISPSIQDNLLACIELADDIVDAYHYAAREVNRAASLGLPGGARVRELDETLLDMLELADRALDMVSSMLEVEDSVGEGDFRRGIQKLEEEADNVKDAGFDRLYALSSSLHYTQFLHYTELLHKFDDILDACEDISDLIVQITSSVSS</sequence>
<evidence type="ECO:0000256" key="1">
    <source>
        <dbReference type="ARBA" id="ARBA00008591"/>
    </source>
</evidence>
<dbReference type="Gene3D" id="1.20.58.220">
    <property type="entry name" value="Phosphate transport system protein phou homolog 2, domain 2"/>
    <property type="match status" value="1"/>
</dbReference>
<comment type="similarity">
    <text evidence="1">Belongs to the UPF0111 family.</text>
</comment>